<feature type="transmembrane region" description="Helical" evidence="7">
    <location>
        <begin position="238"/>
        <end position="270"/>
    </location>
</feature>
<dbReference type="Pfam" id="PF07670">
    <property type="entry name" value="Gate"/>
    <property type="match status" value="1"/>
</dbReference>
<feature type="transmembrane region" description="Helical" evidence="7">
    <location>
        <begin position="30"/>
        <end position="48"/>
    </location>
</feature>
<evidence type="ECO:0000256" key="2">
    <source>
        <dbReference type="ARBA" id="ARBA00009033"/>
    </source>
</evidence>
<dbReference type="InterPro" id="IPR002668">
    <property type="entry name" value="CNT_N_dom"/>
</dbReference>
<keyword evidence="6 7" id="KW-0472">Membrane</keyword>
<reference evidence="12 14" key="2">
    <citation type="submission" date="2017-05" db="EMBL/GenBank/DDBJ databases">
        <title>Whole genome sequencing of Yersinia kristensenii.</title>
        <authorList>
            <person name="Campioni F."/>
        </authorList>
    </citation>
    <scope>NUCLEOTIDE SEQUENCE [LARGE SCALE GENOMIC DNA]</scope>
    <source>
        <strain evidence="12 14">CFSAN060538</strain>
    </source>
</reference>
<feature type="domain" description="Concentrative nucleoside transporter N-terminal" evidence="8">
    <location>
        <begin position="10"/>
        <end position="82"/>
    </location>
</feature>
<evidence type="ECO:0000313" key="13">
    <source>
        <dbReference type="Proteomes" id="UP000045824"/>
    </source>
</evidence>
<dbReference type="GO" id="GO:0005886">
    <property type="term" value="C:plasma membrane"/>
    <property type="evidence" value="ECO:0007669"/>
    <property type="project" value="UniProtKB-SubCell"/>
</dbReference>
<dbReference type="AlphaFoldDB" id="A0A0T9LUN3"/>
<evidence type="ECO:0000313" key="11">
    <source>
        <dbReference type="EMBL" id="CNF26469.1"/>
    </source>
</evidence>
<dbReference type="Proteomes" id="UP000195840">
    <property type="component" value="Unassembled WGS sequence"/>
</dbReference>
<proteinExistence type="inferred from homology"/>
<feature type="transmembrane region" description="Helical" evidence="7">
    <location>
        <begin position="86"/>
        <end position="108"/>
    </location>
</feature>
<keyword evidence="4 7" id="KW-0812">Transmembrane</keyword>
<dbReference type="Proteomes" id="UP000045824">
    <property type="component" value="Unassembled WGS sequence"/>
</dbReference>
<organism evidence="11 13">
    <name type="scientific">Yersinia kristensenii</name>
    <dbReference type="NCBI Taxonomy" id="28152"/>
    <lineage>
        <taxon>Bacteria</taxon>
        <taxon>Pseudomonadati</taxon>
        <taxon>Pseudomonadota</taxon>
        <taxon>Gammaproteobacteria</taxon>
        <taxon>Enterobacterales</taxon>
        <taxon>Yersiniaceae</taxon>
        <taxon>Yersinia</taxon>
    </lineage>
</organism>
<comment type="similarity">
    <text evidence="2">Belongs to the concentrative nucleoside transporter (CNT) (TC 2.A.41) family.</text>
</comment>
<feature type="transmembrane region" description="Helical" evidence="7">
    <location>
        <begin position="60"/>
        <end position="80"/>
    </location>
</feature>
<evidence type="ECO:0000313" key="12">
    <source>
        <dbReference type="EMBL" id="OVZ78584.1"/>
    </source>
</evidence>
<feature type="transmembrane region" description="Helical" evidence="7">
    <location>
        <begin position="167"/>
        <end position="187"/>
    </location>
</feature>
<feature type="transmembrane region" description="Helical" evidence="7">
    <location>
        <begin position="276"/>
        <end position="297"/>
    </location>
</feature>
<dbReference type="PANTHER" id="PTHR10590:SF21">
    <property type="entry name" value="NUCLEOSIDE PERMEASE NUPC"/>
    <property type="match status" value="1"/>
</dbReference>
<dbReference type="EMBL" id="NHOG01000021">
    <property type="protein sequence ID" value="OVZ78584.1"/>
    <property type="molecule type" value="Genomic_DNA"/>
</dbReference>
<gene>
    <name evidence="11" type="primary">cru_1</name>
    <name evidence="12" type="ORF">CBW52_18240</name>
    <name evidence="11" type="ORF">ERS008491_03423</name>
</gene>
<evidence type="ECO:0000313" key="14">
    <source>
        <dbReference type="Proteomes" id="UP000195840"/>
    </source>
</evidence>
<dbReference type="GO" id="GO:0015212">
    <property type="term" value="F:cytidine transmembrane transporter activity"/>
    <property type="evidence" value="ECO:0007669"/>
    <property type="project" value="TreeGrafter"/>
</dbReference>
<keyword evidence="3" id="KW-1003">Cell membrane</keyword>
<evidence type="ECO:0000259" key="8">
    <source>
        <dbReference type="Pfam" id="PF01773"/>
    </source>
</evidence>
<comment type="subcellular location">
    <subcellularLocation>
        <location evidence="1">Cell membrane</location>
        <topology evidence="1">Multi-pass membrane protein</topology>
    </subcellularLocation>
</comment>
<dbReference type="InterPro" id="IPR011657">
    <property type="entry name" value="CNT_C_dom"/>
</dbReference>
<name>A0A0T9LUN3_YERKR</name>
<dbReference type="Pfam" id="PF01773">
    <property type="entry name" value="Nucleos_tra2_N"/>
    <property type="match status" value="1"/>
</dbReference>
<protein>
    <submittedName>
        <fullName evidence="11">Nucleoside permease</fullName>
    </submittedName>
    <submittedName>
        <fullName evidence="12">NupC/NupG family nucleoside CNT transporter</fullName>
    </submittedName>
</protein>
<feature type="domain" description="Concentrative nucleoside transporter C-terminal" evidence="9">
    <location>
        <begin position="194"/>
        <end position="391"/>
    </location>
</feature>
<evidence type="ECO:0000256" key="3">
    <source>
        <dbReference type="ARBA" id="ARBA00022475"/>
    </source>
</evidence>
<feature type="transmembrane region" description="Helical" evidence="7">
    <location>
        <begin position="333"/>
        <end position="355"/>
    </location>
</feature>
<dbReference type="GO" id="GO:0015506">
    <property type="term" value="F:nucleoside:proton symporter activity"/>
    <property type="evidence" value="ECO:0007669"/>
    <property type="project" value="TreeGrafter"/>
</dbReference>
<dbReference type="EMBL" id="CPYI01000016">
    <property type="protein sequence ID" value="CNF26469.1"/>
    <property type="molecule type" value="Genomic_DNA"/>
</dbReference>
<dbReference type="InterPro" id="IPR011642">
    <property type="entry name" value="Gate_dom"/>
</dbReference>
<evidence type="ECO:0000256" key="5">
    <source>
        <dbReference type="ARBA" id="ARBA00022989"/>
    </source>
</evidence>
<dbReference type="InterPro" id="IPR008276">
    <property type="entry name" value="C_nuclsd_transpt"/>
</dbReference>
<dbReference type="Pfam" id="PF07662">
    <property type="entry name" value="Nucleos_tra2_C"/>
    <property type="match status" value="1"/>
</dbReference>
<evidence type="ECO:0000256" key="7">
    <source>
        <dbReference type="SAM" id="Phobius"/>
    </source>
</evidence>
<evidence type="ECO:0000259" key="10">
    <source>
        <dbReference type="Pfam" id="PF07670"/>
    </source>
</evidence>
<evidence type="ECO:0000259" key="9">
    <source>
        <dbReference type="Pfam" id="PF07662"/>
    </source>
</evidence>
<reference evidence="11 13" key="1">
    <citation type="submission" date="2015-03" db="EMBL/GenBank/DDBJ databases">
        <authorList>
            <person name="Murphy D."/>
        </authorList>
    </citation>
    <scope>NUCLEOTIDE SEQUENCE [LARGE SCALE GENOMIC DNA]</scope>
    <source>
        <strain evidence="11 13">FCF326</strain>
    </source>
</reference>
<evidence type="ECO:0000256" key="1">
    <source>
        <dbReference type="ARBA" id="ARBA00004651"/>
    </source>
</evidence>
<sequence>MLQILHFLLALIAIAVLALLASHDRKNIKLRYIFQLLIIEILLAYFFLHSESGLGAIKYFAGLFESLMKFASVGTSFVFGGMNEQGLAFIFLNVLCPIIFVSALIGILQHFRILPLIIRIVGTLLSKVNGMGKLESFNAVSTLILGQSENFIAYKGIIADISPRRMYTMAATAMSTVSMSIVSAYMTMLDPKFVVTALILNMFSTFIILSIINPYPVTEEPELKLNKLHEDQSFFEMLGEYILAGFKIAMIIAAMLIGFIAIISAINALFSTLFNISFQGVLGYLFYPLALLIGIPAQDALHAGSIMATKLVANEFVAMIELKKVAAEMSPRGLGILSVFLVSFANFASIGIVAGAIKGLNEQQGNVVSRFGLKLVYGSTLVSLLSAAIAGLVL</sequence>
<dbReference type="RefSeq" id="WP_049563547.1">
    <property type="nucleotide sequence ID" value="NZ_CABHXR010000025.1"/>
</dbReference>
<keyword evidence="14" id="KW-1185">Reference proteome</keyword>
<evidence type="ECO:0000256" key="4">
    <source>
        <dbReference type="ARBA" id="ARBA00022692"/>
    </source>
</evidence>
<dbReference type="GO" id="GO:0015213">
    <property type="term" value="F:uridine transmembrane transporter activity"/>
    <property type="evidence" value="ECO:0007669"/>
    <property type="project" value="TreeGrafter"/>
</dbReference>
<feature type="transmembrane region" description="Helical" evidence="7">
    <location>
        <begin position="193"/>
        <end position="217"/>
    </location>
</feature>
<accession>A0A0T9LUN3</accession>
<evidence type="ECO:0000256" key="6">
    <source>
        <dbReference type="ARBA" id="ARBA00023136"/>
    </source>
</evidence>
<keyword evidence="5 7" id="KW-1133">Transmembrane helix</keyword>
<dbReference type="PANTHER" id="PTHR10590">
    <property type="entry name" value="SODIUM/NUCLEOSIDE COTRANSPORTER"/>
    <property type="match status" value="1"/>
</dbReference>
<feature type="domain" description="Nucleoside transporter/FeoB GTPase Gate" evidence="10">
    <location>
        <begin position="91"/>
        <end position="191"/>
    </location>
</feature>
<feature type="transmembrane region" description="Helical" evidence="7">
    <location>
        <begin position="375"/>
        <end position="393"/>
    </location>
</feature>